<evidence type="ECO:0000256" key="3">
    <source>
        <dbReference type="ARBA" id="ARBA00023163"/>
    </source>
</evidence>
<dbReference type="InterPro" id="IPR009057">
    <property type="entry name" value="Homeodomain-like_sf"/>
</dbReference>
<comment type="caution">
    <text evidence="6">The sequence shown here is derived from an EMBL/GenBank/DDBJ whole genome shotgun (WGS) entry which is preliminary data.</text>
</comment>
<dbReference type="SUPFAM" id="SSF46689">
    <property type="entry name" value="Homeodomain-like"/>
    <property type="match status" value="1"/>
</dbReference>
<evidence type="ECO:0000313" key="7">
    <source>
        <dbReference type="Proteomes" id="UP000802098"/>
    </source>
</evidence>
<dbReference type="InterPro" id="IPR050204">
    <property type="entry name" value="AraC_XylS_family_regulators"/>
</dbReference>
<sequence>MIAEQPTPPCACSANPVSITAASPPTAADGGPPPRRDRCAELELEHGTLRLLEVEQSPRRIPRDAAAGGGSVSLLVQIEGSAQVAGHRRPQRIGPGEICLLAPGRDIWIDRQRAVRQLLVDLPTTPASSAPALQRLDGRQPEVRAAAALARYVSGHHDHLAPAERHALGDALLRMIERIAEGDAGAAAGAPGENAAMRQRRRAEAFILERLHDRRLDVAHIAAHLGVSTRYLHRLFDDGRQVMQWVQEQRLQACWQELRSRRGRPVAEVAWAWGFTSPAHFSRTFKRRFGVPPSAV</sequence>
<reference evidence="6 7" key="1">
    <citation type="submission" date="2020-03" db="EMBL/GenBank/DDBJ databases">
        <title>Rubrivivax benzoatilyticus JA2 (sequenced after 10 years sub-culturing).</title>
        <authorList>
            <person name="Gupta D."/>
            <person name="Chintalapati S."/>
            <person name="Chintalapati V.R."/>
        </authorList>
    </citation>
    <scope>NUCLEOTIDE SEQUENCE [LARGE SCALE GENOMIC DNA]</scope>
    <source>
        <strain evidence="6 7">JA2-Mal</strain>
    </source>
</reference>
<dbReference type="InterPro" id="IPR035418">
    <property type="entry name" value="AraC-bd_2"/>
</dbReference>
<organism evidence="6 7">
    <name type="scientific">Rubrivivax benzoatilyticus</name>
    <dbReference type="NCBI Taxonomy" id="316997"/>
    <lineage>
        <taxon>Bacteria</taxon>
        <taxon>Pseudomonadati</taxon>
        <taxon>Pseudomonadota</taxon>
        <taxon>Betaproteobacteria</taxon>
        <taxon>Burkholderiales</taxon>
        <taxon>Sphaerotilaceae</taxon>
        <taxon>Rubrivivax</taxon>
    </lineage>
</organism>
<feature type="region of interest" description="Disordered" evidence="4">
    <location>
        <begin position="1"/>
        <end position="36"/>
    </location>
</feature>
<keyword evidence="7" id="KW-1185">Reference proteome</keyword>
<gene>
    <name evidence="6" type="ORF">G7087_18125</name>
</gene>
<dbReference type="PROSITE" id="PS01124">
    <property type="entry name" value="HTH_ARAC_FAMILY_2"/>
    <property type="match status" value="1"/>
</dbReference>
<dbReference type="PRINTS" id="PR00032">
    <property type="entry name" value="HTHARAC"/>
</dbReference>
<evidence type="ECO:0000256" key="1">
    <source>
        <dbReference type="ARBA" id="ARBA00023015"/>
    </source>
</evidence>
<keyword evidence="1" id="KW-0805">Transcription regulation</keyword>
<evidence type="ECO:0000259" key="5">
    <source>
        <dbReference type="PROSITE" id="PS01124"/>
    </source>
</evidence>
<keyword evidence="2" id="KW-0238">DNA-binding</keyword>
<dbReference type="RefSeq" id="WP_009858620.1">
    <property type="nucleotide sequence ID" value="NZ_JAAOCD010000013.1"/>
</dbReference>
<dbReference type="Pfam" id="PF12833">
    <property type="entry name" value="HTH_18"/>
    <property type="match status" value="1"/>
</dbReference>
<dbReference type="EMBL" id="JAAOCD010000013">
    <property type="protein sequence ID" value="NHL00303.1"/>
    <property type="molecule type" value="Genomic_DNA"/>
</dbReference>
<dbReference type="Pfam" id="PF14525">
    <property type="entry name" value="AraC_binding_2"/>
    <property type="match status" value="1"/>
</dbReference>
<feature type="domain" description="HTH araC/xylS-type" evidence="5">
    <location>
        <begin position="201"/>
        <end position="296"/>
    </location>
</feature>
<proteinExistence type="predicted"/>
<evidence type="ECO:0000313" key="6">
    <source>
        <dbReference type="EMBL" id="NHL00303.1"/>
    </source>
</evidence>
<keyword evidence="3" id="KW-0804">Transcription</keyword>
<accession>A0ABX0I2B5</accession>
<dbReference type="Gene3D" id="1.10.10.60">
    <property type="entry name" value="Homeodomain-like"/>
    <property type="match status" value="1"/>
</dbReference>
<dbReference type="InterPro" id="IPR020449">
    <property type="entry name" value="Tscrpt_reg_AraC-type_HTH"/>
</dbReference>
<dbReference type="PANTHER" id="PTHR46796:SF6">
    <property type="entry name" value="ARAC SUBFAMILY"/>
    <property type="match status" value="1"/>
</dbReference>
<evidence type="ECO:0000256" key="4">
    <source>
        <dbReference type="SAM" id="MobiDB-lite"/>
    </source>
</evidence>
<dbReference type="SMART" id="SM00342">
    <property type="entry name" value="HTH_ARAC"/>
    <property type="match status" value="1"/>
</dbReference>
<dbReference type="Proteomes" id="UP000802098">
    <property type="component" value="Unassembled WGS sequence"/>
</dbReference>
<evidence type="ECO:0000256" key="2">
    <source>
        <dbReference type="ARBA" id="ARBA00023125"/>
    </source>
</evidence>
<protein>
    <submittedName>
        <fullName evidence="6">Helix-turn-helix domain-containing protein</fullName>
    </submittedName>
</protein>
<dbReference type="PANTHER" id="PTHR46796">
    <property type="entry name" value="HTH-TYPE TRANSCRIPTIONAL ACTIVATOR RHAS-RELATED"/>
    <property type="match status" value="1"/>
</dbReference>
<name>A0ABX0I2B5_9BURK</name>
<dbReference type="InterPro" id="IPR018060">
    <property type="entry name" value="HTH_AraC"/>
</dbReference>